<proteinExistence type="predicted"/>
<dbReference type="GO" id="GO:0009898">
    <property type="term" value="C:cytoplasmic side of plasma membrane"/>
    <property type="evidence" value="ECO:0007669"/>
    <property type="project" value="TreeGrafter"/>
</dbReference>
<organism evidence="5 6">
    <name type="scientific">Leucobacter denitrificans</name>
    <dbReference type="NCBI Taxonomy" id="683042"/>
    <lineage>
        <taxon>Bacteria</taxon>
        <taxon>Bacillati</taxon>
        <taxon>Actinomycetota</taxon>
        <taxon>Actinomycetes</taxon>
        <taxon>Micrococcales</taxon>
        <taxon>Microbacteriaceae</taxon>
        <taxon>Leucobacter</taxon>
    </lineage>
</organism>
<gene>
    <name evidence="5" type="ORF">H9L06_08250</name>
</gene>
<dbReference type="InterPro" id="IPR029041">
    <property type="entry name" value="FAD-linked_oxidoreductase-like"/>
</dbReference>
<dbReference type="InterPro" id="IPR016163">
    <property type="entry name" value="Ald_DH_C"/>
</dbReference>
<dbReference type="EMBL" id="CP060716">
    <property type="protein sequence ID" value="QNN62270.1"/>
    <property type="molecule type" value="Genomic_DNA"/>
</dbReference>
<evidence type="ECO:0000313" key="6">
    <source>
        <dbReference type="Proteomes" id="UP000515934"/>
    </source>
</evidence>
<dbReference type="PANTHER" id="PTHR42862">
    <property type="entry name" value="DELTA-1-PYRROLINE-5-CARBOXYLATE DEHYDROGENASE 1, ISOFORM A-RELATED"/>
    <property type="match status" value="1"/>
</dbReference>
<name>A0A7G9S345_9MICO</name>
<dbReference type="KEGG" id="ldn:H9L06_08250"/>
<dbReference type="SUPFAM" id="SSF53720">
    <property type="entry name" value="ALDH-like"/>
    <property type="match status" value="1"/>
</dbReference>
<dbReference type="SUPFAM" id="SSF51730">
    <property type="entry name" value="FAD-linked oxidoreductase"/>
    <property type="match status" value="1"/>
</dbReference>
<reference evidence="5 6" key="1">
    <citation type="submission" date="2020-08" db="EMBL/GenBank/DDBJ databases">
        <title>Genome sequence of Leucobacter denitrificans KACC 14055T.</title>
        <authorList>
            <person name="Hyun D.-W."/>
            <person name="Bae J.-W."/>
        </authorList>
    </citation>
    <scope>NUCLEOTIDE SEQUENCE [LARGE SCALE GENOMIC DNA]</scope>
    <source>
        <strain evidence="5 6">KACC 14055</strain>
    </source>
</reference>
<feature type="domain" description="Aldehyde dehydrogenase" evidence="4">
    <location>
        <begin position="564"/>
        <end position="972"/>
    </location>
</feature>
<sequence>MAEERVPEGSVWSSVASAAPERVSRWKAEGAAGGGSTRKPAPTLLGDLAGDPEHLDFTKRLIDALFGSTDAFTAAMDLREISQQELPDTMQARDRLLLRASGIASLGLPWMVRPAARKRLLSRLPDLFLSLKLSGKMPALVETIRRHSDRGQTVLTALHGDRVHGATGGQREVDRLVALTQVPSVKYLAFDPARLVPEATDWSIDADLAIAVERVQPVLRAALEHRVRVIFEPRDTTWARQVPELLIRSLADPSLDRLEVGVSLLAELPESWESYAAIHRFAGRRVSDGGSPIEIVVGLTDALAEERVRSIHSGLPVAVLEDPTERCAQLLRLAEIALQPSRAAVLRPVIATEDPLVAAAVIEMATQLGSEKLYALQLRDGVATALAEHLASEGKDTLPEVRLRLPVTARGEFGEVIDYLFNRIVDAVTQETCDFPEAVLLAAEPPPTRRRAQQRAREWDPTERDSALFYRAPEDPTPHDTGGLTAAVLGLTRASTGEISLEEVVPARQIPVRSDSGFANEPETDGSHPANREWARGLLRKAGEITAYGDGLDETIALSQADLDPDAAAEAAREAAGRWANQQHENRSVRLRRVALATAAARDRLITELAADTGAPASELDAAVNHIIDAARYAGQLADELKVVRGAVFLPDRLVLVVADATAPLATQAASVLAVLGTGAGALWAVSPGMMRSATACVEEWEAGGLTPGAVRLVSVVGEHTFAALGASTFVDRAIALGDPALGRELARRRPDLRVEGHFSARGSIAVTPSAEPDRAIADIIASAFQGTQTTLSRARAVILVSSLARSREFREELADAVRSLRVGDSARPGESDPLQFDIGPLPAPPGPAALAALSELGPGEEWLVQPRQLDDEGRLWSPGIRMGVALGSPFWDDALGLPVIGMTSAQMLSEAIAQQNVVGSGAVAGLQSWDEQEVLAWLSNIEAGSLSVNRPTSGARIERQPSGGWNEAVMGLPGLVGGPHWLLAQGSWQLRAGKRSETLHLRGLTPEVVMLIESVQPDLSYESFDEVRRAALADQLTWQTTLGTVTDEIGLGIERNVLRVEPVSVQLRLAEDGDLASLVRVLAAALLVRAPITVSTGVVLPLALAGVLESQGIEVSLERDDDWLERLAVAGPAGPGGSVASRVRLIGGNRVRAAEWMGGLDRSALWAEPVTMAGPVELLSLLREQSVSVRAERHGLADHAAGIDQLLD</sequence>
<dbReference type="Proteomes" id="UP000515934">
    <property type="component" value="Chromosome"/>
</dbReference>
<evidence type="ECO:0000256" key="3">
    <source>
        <dbReference type="SAM" id="MobiDB-lite"/>
    </source>
</evidence>
<dbReference type="Gene3D" id="3.40.605.10">
    <property type="entry name" value="Aldehyde Dehydrogenase, Chain A, domain 1"/>
    <property type="match status" value="1"/>
</dbReference>
<dbReference type="PANTHER" id="PTHR42862:SF1">
    <property type="entry name" value="DELTA-1-PYRROLINE-5-CARBOXYLATE DEHYDROGENASE 2, ISOFORM A-RELATED"/>
    <property type="match status" value="1"/>
</dbReference>
<dbReference type="InterPro" id="IPR016161">
    <property type="entry name" value="Ald_DH/histidinol_DH"/>
</dbReference>
<dbReference type="InterPro" id="IPR016162">
    <property type="entry name" value="Ald_DH_N"/>
</dbReference>
<evidence type="ECO:0000256" key="2">
    <source>
        <dbReference type="ARBA" id="ARBA00023027"/>
    </source>
</evidence>
<evidence type="ECO:0000256" key="1">
    <source>
        <dbReference type="ARBA" id="ARBA00023002"/>
    </source>
</evidence>
<dbReference type="AlphaFoldDB" id="A0A7G9S345"/>
<keyword evidence="1" id="KW-0560">Oxidoreductase</keyword>
<dbReference type="InterPro" id="IPR050485">
    <property type="entry name" value="Proline_metab_enzyme"/>
</dbReference>
<dbReference type="Pfam" id="PF00171">
    <property type="entry name" value="Aldedh"/>
    <property type="match status" value="1"/>
</dbReference>
<keyword evidence="6" id="KW-1185">Reference proteome</keyword>
<dbReference type="GO" id="GO:0010133">
    <property type="term" value="P:L-proline catabolic process to L-glutamate"/>
    <property type="evidence" value="ECO:0007669"/>
    <property type="project" value="TreeGrafter"/>
</dbReference>
<dbReference type="RefSeq" id="WP_187554741.1">
    <property type="nucleotide sequence ID" value="NZ_CP060716.1"/>
</dbReference>
<keyword evidence="2" id="KW-0520">NAD</keyword>
<dbReference type="InterPro" id="IPR015590">
    <property type="entry name" value="Aldehyde_DH_dom"/>
</dbReference>
<evidence type="ECO:0000259" key="4">
    <source>
        <dbReference type="Pfam" id="PF00171"/>
    </source>
</evidence>
<dbReference type="Gene3D" id="3.40.309.10">
    <property type="entry name" value="Aldehyde Dehydrogenase, Chain A, domain 2"/>
    <property type="match status" value="1"/>
</dbReference>
<evidence type="ECO:0000313" key="5">
    <source>
        <dbReference type="EMBL" id="QNN62270.1"/>
    </source>
</evidence>
<protein>
    <submittedName>
        <fullName evidence="5">Proline dehydrogenase family protein</fullName>
    </submittedName>
</protein>
<feature type="region of interest" description="Disordered" evidence="3">
    <location>
        <begin position="1"/>
        <end position="42"/>
    </location>
</feature>
<accession>A0A7G9S345</accession>
<dbReference type="Gene3D" id="3.20.20.220">
    <property type="match status" value="1"/>
</dbReference>
<dbReference type="GO" id="GO:0003842">
    <property type="term" value="F:L-glutamate gamma-semialdehyde dehydrogenase activity"/>
    <property type="evidence" value="ECO:0007669"/>
    <property type="project" value="TreeGrafter"/>
</dbReference>